<dbReference type="KEGG" id="tva:4769734"/>
<dbReference type="RefSeq" id="XP_001323999.1">
    <property type="nucleotide sequence ID" value="XM_001323964.1"/>
</dbReference>
<dbReference type="OrthoDB" id="2384430at2759"/>
<dbReference type="Gene3D" id="2.60.40.790">
    <property type="match status" value="1"/>
</dbReference>
<dbReference type="Proteomes" id="UP000001542">
    <property type="component" value="Unassembled WGS sequence"/>
</dbReference>
<dbReference type="Gene3D" id="1.25.40.10">
    <property type="entry name" value="Tetratricopeptide repeat domain"/>
    <property type="match status" value="1"/>
</dbReference>
<dbReference type="InterPro" id="IPR008978">
    <property type="entry name" value="HSP20-like_chaperone"/>
</dbReference>
<evidence type="ECO:0000313" key="1">
    <source>
        <dbReference type="EMBL" id="EAY11776.1"/>
    </source>
</evidence>
<dbReference type="AlphaFoldDB" id="A2E6G3"/>
<dbReference type="InterPro" id="IPR006597">
    <property type="entry name" value="Sel1-like"/>
</dbReference>
<dbReference type="VEuPathDB" id="TrichDB:TVAGG3_0040230"/>
<protein>
    <submittedName>
        <fullName evidence="1">Uncharacterized protein</fullName>
    </submittedName>
</protein>
<dbReference type="SMR" id="A2E6G3"/>
<dbReference type="SMART" id="SM00671">
    <property type="entry name" value="SEL1"/>
    <property type="match status" value="2"/>
</dbReference>
<dbReference type="VEuPathDB" id="TrichDB:TVAG_106710"/>
<gene>
    <name evidence="1" type="ORF">TVAG_106710</name>
</gene>
<proteinExistence type="predicted"/>
<dbReference type="EMBL" id="DS113313">
    <property type="protein sequence ID" value="EAY11776.1"/>
    <property type="molecule type" value="Genomic_DNA"/>
</dbReference>
<evidence type="ECO:0000313" key="2">
    <source>
        <dbReference type="Proteomes" id="UP000001542"/>
    </source>
</evidence>
<dbReference type="SUPFAM" id="SSF49764">
    <property type="entry name" value="HSP20-like chaperones"/>
    <property type="match status" value="1"/>
</dbReference>
<name>A2E6G3_TRIV3</name>
<keyword evidence="2" id="KW-1185">Reference proteome</keyword>
<dbReference type="SUPFAM" id="SSF81901">
    <property type="entry name" value="HCP-like"/>
    <property type="match status" value="1"/>
</dbReference>
<sequence>MSNENKEVVIDPRFRDIYTWKGDLEESNAVISIKVVDGFDPAKVTVALNDKKNAISVRYPDQPPIIEGQLFGEVKGVSTQLVEDGKVFKIIIEMLKQEDPEILVTDIHPDTHQLDPMSSYIIFSDRAKTMSDALSDEHFKYLEFGLNANFVPSLLTAAEIFQHVPDLASKAIELYIIAADKYDASPAQLQLGLLLIRNQKFERGFEFIERASKDKQFTLPSIILGILLSPIADMEYPKKDAKRAAAIFEEVLKTERSHIALHELAMLYYNGIGVAKDEAKAKELNEEAAKINGGEVPPLEVRDETYKPKPMVDECGCGHCHCHEHEHEHEHEHCHCHEGENHECCGKCDGKGGCGKCDGKCGCGDHCGCHDKN</sequence>
<reference evidence="1" key="2">
    <citation type="journal article" date="2007" name="Science">
        <title>Draft genome sequence of the sexually transmitted pathogen Trichomonas vaginalis.</title>
        <authorList>
            <person name="Carlton J.M."/>
            <person name="Hirt R.P."/>
            <person name="Silva J.C."/>
            <person name="Delcher A.L."/>
            <person name="Schatz M."/>
            <person name="Zhao Q."/>
            <person name="Wortman J.R."/>
            <person name="Bidwell S.L."/>
            <person name="Alsmark U.C.M."/>
            <person name="Besteiro S."/>
            <person name="Sicheritz-Ponten T."/>
            <person name="Noel C.J."/>
            <person name="Dacks J.B."/>
            <person name="Foster P.G."/>
            <person name="Simillion C."/>
            <person name="Van de Peer Y."/>
            <person name="Miranda-Saavedra D."/>
            <person name="Barton G.J."/>
            <person name="Westrop G.D."/>
            <person name="Mueller S."/>
            <person name="Dessi D."/>
            <person name="Fiori P.L."/>
            <person name="Ren Q."/>
            <person name="Paulsen I."/>
            <person name="Zhang H."/>
            <person name="Bastida-Corcuera F.D."/>
            <person name="Simoes-Barbosa A."/>
            <person name="Brown M.T."/>
            <person name="Hayes R.D."/>
            <person name="Mukherjee M."/>
            <person name="Okumura C.Y."/>
            <person name="Schneider R."/>
            <person name="Smith A.J."/>
            <person name="Vanacova S."/>
            <person name="Villalvazo M."/>
            <person name="Haas B.J."/>
            <person name="Pertea M."/>
            <person name="Feldblyum T.V."/>
            <person name="Utterback T.R."/>
            <person name="Shu C.L."/>
            <person name="Osoegawa K."/>
            <person name="de Jong P.J."/>
            <person name="Hrdy I."/>
            <person name="Horvathova L."/>
            <person name="Zubacova Z."/>
            <person name="Dolezal P."/>
            <person name="Malik S.B."/>
            <person name="Logsdon J.M. Jr."/>
            <person name="Henze K."/>
            <person name="Gupta A."/>
            <person name="Wang C.C."/>
            <person name="Dunne R.L."/>
            <person name="Upcroft J.A."/>
            <person name="Upcroft P."/>
            <person name="White O."/>
            <person name="Salzberg S.L."/>
            <person name="Tang P."/>
            <person name="Chiu C.-H."/>
            <person name="Lee Y.-S."/>
            <person name="Embley T.M."/>
            <person name="Coombs G.H."/>
            <person name="Mottram J.C."/>
            <person name="Tachezy J."/>
            <person name="Fraser-Liggett C.M."/>
            <person name="Johnson P.J."/>
        </authorList>
    </citation>
    <scope>NUCLEOTIDE SEQUENCE [LARGE SCALE GENOMIC DNA]</scope>
    <source>
        <strain evidence="1">G3</strain>
    </source>
</reference>
<dbReference type="InParanoid" id="A2E6G3"/>
<accession>A2E6G3</accession>
<dbReference type="InterPro" id="IPR011990">
    <property type="entry name" value="TPR-like_helical_dom_sf"/>
</dbReference>
<organism evidence="1 2">
    <name type="scientific">Trichomonas vaginalis (strain ATCC PRA-98 / G3)</name>
    <dbReference type="NCBI Taxonomy" id="412133"/>
    <lineage>
        <taxon>Eukaryota</taxon>
        <taxon>Metamonada</taxon>
        <taxon>Parabasalia</taxon>
        <taxon>Trichomonadida</taxon>
        <taxon>Trichomonadidae</taxon>
        <taxon>Trichomonas</taxon>
    </lineage>
</organism>
<reference evidence="1" key="1">
    <citation type="submission" date="2006-10" db="EMBL/GenBank/DDBJ databases">
        <authorList>
            <person name="Amadeo P."/>
            <person name="Zhao Q."/>
            <person name="Wortman J."/>
            <person name="Fraser-Liggett C."/>
            <person name="Carlton J."/>
        </authorList>
    </citation>
    <scope>NUCLEOTIDE SEQUENCE</scope>
    <source>
        <strain evidence="1">G3</strain>
    </source>
</reference>